<dbReference type="InterPro" id="IPR008927">
    <property type="entry name" value="6-PGluconate_DH-like_C_sf"/>
</dbReference>
<evidence type="ECO:0000259" key="3">
    <source>
        <dbReference type="Pfam" id="PF14748"/>
    </source>
</evidence>
<dbReference type="SUPFAM" id="SSF53335">
    <property type="entry name" value="S-adenosyl-L-methionine-dependent methyltransferases"/>
    <property type="match status" value="1"/>
</dbReference>
<dbReference type="GO" id="GO:0004735">
    <property type="term" value="F:pyrroline-5-carboxylate reductase activity"/>
    <property type="evidence" value="ECO:0007669"/>
    <property type="project" value="TreeGrafter"/>
</dbReference>
<dbReference type="Pfam" id="PF14748">
    <property type="entry name" value="P5CR_dimer"/>
    <property type="match status" value="1"/>
</dbReference>
<organism evidence="4 5">
    <name type="scientific">Talaromyces pinophilus</name>
    <name type="common">Penicillium pinophilum</name>
    <dbReference type="NCBI Taxonomy" id="128442"/>
    <lineage>
        <taxon>Eukaryota</taxon>
        <taxon>Fungi</taxon>
        <taxon>Dikarya</taxon>
        <taxon>Ascomycota</taxon>
        <taxon>Pezizomycotina</taxon>
        <taxon>Eurotiomycetes</taxon>
        <taxon>Eurotiomycetidae</taxon>
        <taxon>Eurotiales</taxon>
        <taxon>Trichocomaceae</taxon>
        <taxon>Talaromyces</taxon>
        <taxon>Talaromyces sect. Talaromyces</taxon>
    </lineage>
</organism>
<dbReference type="InterPro" id="IPR029036">
    <property type="entry name" value="P5CR_dimer"/>
</dbReference>
<dbReference type="EMBL" id="DF933818">
    <property type="protein sequence ID" value="GAM37062.1"/>
    <property type="molecule type" value="Genomic_DNA"/>
</dbReference>
<dbReference type="InterPro" id="IPR036291">
    <property type="entry name" value="NAD(P)-bd_dom_sf"/>
</dbReference>
<accession>A0A6V8H820</accession>
<dbReference type="SUPFAM" id="SSF51735">
    <property type="entry name" value="NAD(P)-binding Rossmann-fold domains"/>
    <property type="match status" value="1"/>
</dbReference>
<sequence length="574" mass="63390">MSAEGSESTTGSTITPEEGPALYDDLSEFSDAASSTASLASSVFNYRYENGRRYHAYREGEYVIPNDEREQDRLDLLHHIFLMVLEGELYTAPIPENISQVLDLGTGTGAWAMDLADRFPQAIVTGTDLSPIQSPWVPPNCQFQIDDFELDWNFANPFDFIHARSIEGSVRDYKKLFSQAFENLKDGGWFEVDDATVGVFCDDDTIERAPNLLKWRDKLIEASHIFNKHMGVSQNYKQWMIDAGFVNVKEKIYKVPYSPWAKDPKMKELGAYQQAMMLEALDAYSYALFTRVLGWTTLEIQLLLTGDSVSRLRNKFGHFARSSYPNVQISQGRIVEVVAQADIILLGCKASQAADILSEPSLREHLAGKLLLSTCADLSVQEIEQLIYNDAIEEEGSESERCYIVQAIPNTAASVRQSATLISETVAGADTTLPPDLQSLTTWIFSSIGTVTYMPESLMNSASMISGLAPAFYTIALEGIAKEAVARGLSEPDAMFLAAQALKGTAEMILSKKEENKGLFAVDEVRDRAIASSTGSGARGVVVLRQAAVKGSFAEAMGQGMEKRDVEGYLYSNW</sequence>
<comment type="caution">
    <text evidence="4">The sequence shown here is derived from an EMBL/GenBank/DDBJ whole genome shotgun (WGS) entry which is preliminary data.</text>
</comment>
<protein>
    <recommendedName>
        <fullName evidence="3">Pyrroline-5-carboxylate reductase dimerisation domain-containing protein</fullName>
    </recommendedName>
</protein>
<dbReference type="Gene3D" id="1.10.3730.10">
    <property type="entry name" value="ProC C-terminal domain-like"/>
    <property type="match status" value="1"/>
</dbReference>
<dbReference type="InterPro" id="IPR029063">
    <property type="entry name" value="SAM-dependent_MTases_sf"/>
</dbReference>
<evidence type="ECO:0000256" key="1">
    <source>
        <dbReference type="ARBA" id="ARBA00023002"/>
    </source>
</evidence>
<evidence type="ECO:0000313" key="5">
    <source>
        <dbReference type="Proteomes" id="UP000053095"/>
    </source>
</evidence>
<dbReference type="Gene3D" id="3.40.50.720">
    <property type="entry name" value="NAD(P)-binding Rossmann-like Domain"/>
    <property type="match status" value="1"/>
</dbReference>
<evidence type="ECO:0000313" key="4">
    <source>
        <dbReference type="EMBL" id="GAM37062.1"/>
    </source>
</evidence>
<dbReference type="Pfam" id="PF13489">
    <property type="entry name" value="Methyltransf_23"/>
    <property type="match status" value="1"/>
</dbReference>
<feature type="compositionally biased region" description="Low complexity" evidence="2">
    <location>
        <begin position="1"/>
        <end position="19"/>
    </location>
</feature>
<dbReference type="Proteomes" id="UP000053095">
    <property type="component" value="Unassembled WGS sequence"/>
</dbReference>
<evidence type="ECO:0000256" key="2">
    <source>
        <dbReference type="SAM" id="MobiDB-lite"/>
    </source>
</evidence>
<dbReference type="PANTHER" id="PTHR11645:SF0">
    <property type="entry name" value="PYRROLINE-5-CARBOXYLATE REDUCTASE 3"/>
    <property type="match status" value="1"/>
</dbReference>
<dbReference type="SUPFAM" id="SSF48179">
    <property type="entry name" value="6-phosphogluconate dehydrogenase C-terminal domain-like"/>
    <property type="match status" value="1"/>
</dbReference>
<dbReference type="GO" id="GO:0055129">
    <property type="term" value="P:L-proline biosynthetic process"/>
    <property type="evidence" value="ECO:0007669"/>
    <property type="project" value="TreeGrafter"/>
</dbReference>
<proteinExistence type="predicted"/>
<keyword evidence="1" id="KW-0560">Oxidoreductase</keyword>
<feature type="region of interest" description="Disordered" evidence="2">
    <location>
        <begin position="1"/>
        <end position="20"/>
    </location>
</feature>
<dbReference type="PANTHER" id="PTHR11645">
    <property type="entry name" value="PYRROLINE-5-CARBOXYLATE REDUCTASE"/>
    <property type="match status" value="1"/>
</dbReference>
<reference evidence="5" key="1">
    <citation type="journal article" date="2015" name="Genome Announc.">
        <title>Draft genome sequence of Talaromyces cellulolyticus strain Y-94, a source of lignocellulosic biomass-degrading enzymes.</title>
        <authorList>
            <person name="Fujii T."/>
            <person name="Koike H."/>
            <person name="Sawayama S."/>
            <person name="Yano S."/>
            <person name="Inoue H."/>
        </authorList>
    </citation>
    <scope>NUCLEOTIDE SEQUENCE [LARGE SCALE GENOMIC DNA]</scope>
    <source>
        <strain evidence="5">Y-94</strain>
    </source>
</reference>
<gene>
    <name evidence="4" type="ORF">TCE0_022f06648</name>
</gene>
<dbReference type="CDD" id="cd02440">
    <property type="entry name" value="AdoMet_MTases"/>
    <property type="match status" value="1"/>
</dbReference>
<keyword evidence="5" id="KW-1185">Reference proteome</keyword>
<feature type="domain" description="Pyrroline-5-carboxylate reductase dimerisation" evidence="3">
    <location>
        <begin position="456"/>
        <end position="563"/>
    </location>
</feature>
<dbReference type="Gene3D" id="3.40.50.150">
    <property type="entry name" value="Vaccinia Virus protein VP39"/>
    <property type="match status" value="1"/>
</dbReference>
<dbReference type="AlphaFoldDB" id="A0A6V8H820"/>
<name>A0A6V8H820_TALPI</name>